<evidence type="ECO:0000256" key="1">
    <source>
        <dbReference type="SAM" id="MobiDB-lite"/>
    </source>
</evidence>
<proteinExistence type="predicted"/>
<protein>
    <submittedName>
        <fullName evidence="2">DUF2292 domain-containing protein</fullName>
    </submittedName>
</protein>
<evidence type="ECO:0000313" key="2">
    <source>
        <dbReference type="EMBL" id="HBA08949.1"/>
    </source>
</evidence>
<name>A0A351RA78_9PROT</name>
<feature type="compositionally biased region" description="Polar residues" evidence="1">
    <location>
        <begin position="50"/>
        <end position="74"/>
    </location>
</feature>
<dbReference type="EMBL" id="DNAA01000118">
    <property type="protein sequence ID" value="HBA08949.1"/>
    <property type="molecule type" value="Genomic_DNA"/>
</dbReference>
<sequence>MTSKLITQNVTQEIIRAVEDLQHGTGFGSIEVIVHDGRVTQIEKRERQRFSQGKPNIQKGNTSTTLSTINSEAT</sequence>
<feature type="region of interest" description="Disordered" evidence="1">
    <location>
        <begin position="44"/>
        <end position="74"/>
    </location>
</feature>
<accession>A0A351RA78</accession>
<dbReference type="STRING" id="1132855.GCA_000384255_02680"/>
<dbReference type="AlphaFoldDB" id="A0A351RA78"/>
<comment type="caution">
    <text evidence="2">The sequence shown here is derived from an EMBL/GenBank/DDBJ whole genome shotgun (WGS) entry which is preliminary data.</text>
</comment>
<organism evidence="2 3">
    <name type="scientific">Methylotenera mobilis</name>
    <dbReference type="NCBI Taxonomy" id="359408"/>
    <lineage>
        <taxon>Bacteria</taxon>
        <taxon>Pseudomonadati</taxon>
        <taxon>Pseudomonadota</taxon>
        <taxon>Betaproteobacteria</taxon>
        <taxon>Nitrosomonadales</taxon>
        <taxon>Methylophilaceae</taxon>
        <taxon>Methylotenera</taxon>
    </lineage>
</organism>
<dbReference type="Proteomes" id="UP000264313">
    <property type="component" value="Unassembled WGS sequence"/>
</dbReference>
<dbReference type="Pfam" id="PF10055">
    <property type="entry name" value="DUF2292"/>
    <property type="match status" value="1"/>
</dbReference>
<gene>
    <name evidence="2" type="ORF">DCW48_04895</name>
</gene>
<dbReference type="InterPro" id="IPR018743">
    <property type="entry name" value="DUF2292"/>
</dbReference>
<reference evidence="2 3" key="1">
    <citation type="journal article" date="2018" name="Nat. Biotechnol.">
        <title>A standardized bacterial taxonomy based on genome phylogeny substantially revises the tree of life.</title>
        <authorList>
            <person name="Parks D.H."/>
            <person name="Chuvochina M."/>
            <person name="Waite D.W."/>
            <person name="Rinke C."/>
            <person name="Skarshewski A."/>
            <person name="Chaumeil P.A."/>
            <person name="Hugenholtz P."/>
        </authorList>
    </citation>
    <scope>NUCLEOTIDE SEQUENCE [LARGE SCALE GENOMIC DNA]</scope>
    <source>
        <strain evidence="2">UBA9958</strain>
    </source>
</reference>
<evidence type="ECO:0000313" key="3">
    <source>
        <dbReference type="Proteomes" id="UP000264313"/>
    </source>
</evidence>